<reference evidence="3" key="2">
    <citation type="submission" date="2025-08" db="UniProtKB">
        <authorList>
            <consortium name="Ensembl"/>
        </authorList>
    </citation>
    <scope>IDENTIFICATION</scope>
</reference>
<dbReference type="PANTHER" id="PTHR13743">
    <property type="entry name" value="BEIGE/BEACH-RELATED"/>
    <property type="match status" value="1"/>
</dbReference>
<protein>
    <recommendedName>
        <fullName evidence="5">Lysosomal trafficking regulator</fullName>
    </recommendedName>
</protein>
<feature type="region of interest" description="Disordered" evidence="2">
    <location>
        <begin position="132"/>
        <end position="173"/>
    </location>
</feature>
<feature type="compositionally biased region" description="Basic residues" evidence="2">
    <location>
        <begin position="139"/>
        <end position="150"/>
    </location>
</feature>
<keyword evidence="4" id="KW-1185">Reference proteome</keyword>
<evidence type="ECO:0000313" key="3">
    <source>
        <dbReference type="Ensembl" id="ENSVURP00010006103.1"/>
    </source>
</evidence>
<evidence type="ECO:0000313" key="4">
    <source>
        <dbReference type="Proteomes" id="UP000314987"/>
    </source>
</evidence>
<dbReference type="Proteomes" id="UP000314987">
    <property type="component" value="Unassembled WGS sequence"/>
</dbReference>
<proteinExistence type="predicted"/>
<reference evidence="4" key="1">
    <citation type="submission" date="2018-12" db="EMBL/GenBank/DDBJ databases">
        <authorList>
            <person name="Yazar S."/>
        </authorList>
    </citation>
    <scope>NUCLEOTIDE SEQUENCE [LARGE SCALE GENOMIC DNA]</scope>
</reference>
<dbReference type="GeneTree" id="ENSGT00940000156359"/>
<evidence type="ECO:0000256" key="1">
    <source>
        <dbReference type="ARBA" id="ARBA00022574"/>
    </source>
</evidence>
<reference evidence="3" key="3">
    <citation type="submission" date="2025-09" db="UniProtKB">
        <authorList>
            <consortium name="Ensembl"/>
        </authorList>
    </citation>
    <scope>IDENTIFICATION</scope>
</reference>
<dbReference type="InterPro" id="IPR050865">
    <property type="entry name" value="BEACH_Domain"/>
</dbReference>
<organism evidence="3 4">
    <name type="scientific">Vombatus ursinus</name>
    <name type="common">Common wombat</name>
    <dbReference type="NCBI Taxonomy" id="29139"/>
    <lineage>
        <taxon>Eukaryota</taxon>
        <taxon>Metazoa</taxon>
        <taxon>Chordata</taxon>
        <taxon>Craniata</taxon>
        <taxon>Vertebrata</taxon>
        <taxon>Euteleostomi</taxon>
        <taxon>Mammalia</taxon>
        <taxon>Metatheria</taxon>
        <taxon>Diprotodontia</taxon>
        <taxon>Vombatidae</taxon>
        <taxon>Vombatus</taxon>
    </lineage>
</organism>
<dbReference type="PANTHER" id="PTHR13743:SF86">
    <property type="entry name" value="LYSOSOMAL-TRAFFICKING REGULATOR"/>
    <property type="match status" value="1"/>
</dbReference>
<dbReference type="Ensembl" id="ENSVURT00010006898.1">
    <property type="protein sequence ID" value="ENSVURP00010006103.1"/>
    <property type="gene ID" value="ENSVURG00010004057.1"/>
</dbReference>
<evidence type="ECO:0008006" key="5">
    <source>
        <dbReference type="Google" id="ProtNLM"/>
    </source>
</evidence>
<feature type="compositionally biased region" description="Acidic residues" evidence="2">
    <location>
        <begin position="1207"/>
        <end position="1226"/>
    </location>
</feature>
<accession>A0A4X2K265</accession>
<sequence>MSSDSNSLAREFLTDVNRLCNAVVQRAESKEEEEEETHMAALGQYLVHGRGFILLTKLNILIDQALTCREELLTLLLSLLPLVWKIPVQEEKAFDFDLPFSADIIWTKETNSSSLRYTQEKIHLKRNTQAGQVYAKPSISRKSRRHRKTPHPYSVRNERKSQLSTSDSEANSDDKSIAMIMHRRSNLLQCFLSSSPKENQPLARETQRPDTMTLENARQTIPRHGANSEILNESAAFSIISNMNNSPFDLCHVLLSLLEKVCKFDITLNHSSALAVSVVPTLTEFLAGFGDCCSLSSNLESEVVSAGWTEEPIALVQRMLFRTVLHLMSVDINTAETMPESLRKNLIDLLRAALKIRACLEKQSDPFAPRPKKTLQEVQDDFIFSRYRHRALLLPELLEGVLQILICCLQSAASNPFYFSQAMDLVQEFIQHHGFKLFETAILQMEWLVSRDEVSTGASEHLKTLINSVMKIISTVKKVKSEQLHQSVCTRKRHRRCEYSHFMHHHRDLSGLLVSAFKNQMSKNPFEEMADGEVYYPERCCCIAICAHQCLCLLKKVSLNTTCVQILSGVNNVGICCCMDPKSVIIPLLHAFKLPKLKHFQQHILNILNKLILDQLGGGEISQKTKHAACNICTFDHDQLVQLEETVHAHSCDADPASGLSSPSYRFQGILPSSGSEDLLWKWDALEAYQNLVFEEDKLHSVHIATHVCNLIQKGNAVVQWKLYNYIFNPVLQRGVELAHHSQQLGVTSSCTHVCSYHSQCLPVEVLQIYLQTLPILLKSRVIRDLFLSCNGVNQMIELSYLDGIRNHSLKAFETLIASLGEQQKDEMIPENDGIDHEEKASSLVTSSLKQQVCSDSSQSLSKFYAGLKEICPKKQKTVGQDIHINMINLFLCVAFLCVSKEAECDRDSTNDSEDTSGYDSTASEPLSRMLPCLSPEILILPSPEQIHRAADIWSMCRWIYLLNSVFQKQFHRLGGFQVCYKLIIMIIQKLSRGKEEQRKEKGPIHVNENKDFKGNFQSEMAVNEDTLHLSVNSDLSPLVSGSLEENMERLGQLDSQEIFSEPLSVKQISASVAPLEEPKVPSSQEHECTLQSIRLLEALLTICLHSTKTTQQKMEVELPNQNLSVENVLFEIQDHLSQSKVVETDLAKPLLDTLLQIALGNYSADLNHSEEKIEKIHQSESESVSQQGDLSEETEEAHGTFKLFAEEEGYEADSESDTEDSESQDEGLPYSSSYLNDMIENLAPGELIYPEICILELNLLSASKVKLDVLGHVFESFLKIVRQKEKNVTLLMQKRVLMDLLVSLMSSRTCSEELTLLLRIFLEKSPSTEILLKGILRIIEADINMSPLQYLTFPLFHIPNLSSTSFSQKYSSILNNKAIELLKKAKFSQSKKEADSEIFPHQLLSSWHVAPIHLPLVGQNCWPHMSEGFSISLWFNMETICETENTLEKGRKIKKRKKSSFIQDDSLDDAEGNKSESVEYVNSGEKLVEEGCIHMISLGSKALMIQVWADLSTGTFIFRMCMDPNDDMKAGLLAQVESQENIFLLGKWQHLALTYLQQPEGKKNIRGKLSMWVSDKIFHLLTLYFPLTILHVCNALFLHLCFLASLASLETPIKFSLLQETFPGAKIGPREAFYLYACGPDYTFLMPCKYGKSVNDHSKYINKEILQCEHIRELFMTQKDVDIDLLIEGLAVVYTTCYPAQYTIYEPVIRLKGQVKSVQSQRPFSLKEAQSSLLDPHHLKCLQPTEYKSLQGILHEIGGTGAFVFLFARVVDISTCEETQALALQVILSLTKYNQQRMQELENCNGLSMIHQVLIKQKCIVGFHILKTLLEGCCGEEVLSINENGQFKLDIESTAIIQDVKLLEELLLDWKIWSKAEQGVWEALLAALEVLIRANHHLQMFNIKQLLKARVVHHFLLTCQVLQVHKEGHLTSMPREVCSSFVKIIEEVLGSPPDLELLTLIFNFLLAVHPPTNIYVCHNPINFYFSLHIDGKIFQEKVQSIMYLRHSSSGGKNIASPGFTVISPSGFTASLSEGSSTPSIIPQQNIIQILRSKSVPTSPASSPLVQPRKLSGDLGWSVDNLQNAPDDISSIQPEKVNSGENAEILKKVHEGIFISSCESAKTTCESEELPSPQIFVNDVPKPDSEEYPSIVLDSKDPNADLRFDGESPRDEFSLRRPDNIKGLSSFQRSHSIIASLGLAFPSQNGSSAVARWPSLADKNIVPEDWENFTFTPGYEQTYKQIISTDSSTEDCLVLICCGLYDLLRGVLLILPDIMLEHVMDKLIQADTLIVLLNHPSPPIQQGVIKLLAAYFSRASKEQKDKFLKNRGFALLANQLYLHQGTQKLLECFMEIFDFEEVKNMELFQKWCIIPVLGLIETSLCDNILLHNSLFLLLQILNSCSKVADMLLDNGLLYVLCNTIAALNGLETDIPLNDYKLLVCEIQQLLVAVTIHACSSSGSQYFRVIEDLIILLGYVQSSKNKRTQNMAIALQFRVLQAAIEFIRTTANQDTQNLPNSCQLPSIPHHAIFQKRKSIAGPRKSLLQSESLLMRMRSVASDELNMMMQRRMSQENPVQASEAELTQRLQRLTVLAVNRLVYQEFSPDFIDILSTPGTTTQGRTSNSEAGISEEEIQHEHLSNLNPFQKEMLMTMVEGMRIALGLSRTHAPRQQWSKILLSCKETFRVQLGRLLVHLLSPTRHPQERKQALEIMHQPNHQEILRDCLSPSLQVSISVFNELRKYEIEESLNKAAWQKAVNNNQQSLFQRLDMKSKDISKIAADITQAVSLSQGIERKKVIHHIRGMYKVDLSSSRRWQELIQQLTHDRAIWHDPVSYPASWQLDPTEGPNRERRRLQRCYLTIPNKYLLKDRQKSEEVIKPPLSYLFEDKTHSSFSSTVKDKAASESIRVNRRCISVAPSRETAGELLLGKSSNTLESARYLIGGNG</sequence>
<feature type="region of interest" description="Disordered" evidence="2">
    <location>
        <begin position="1174"/>
        <end position="1231"/>
    </location>
</feature>
<keyword evidence="1" id="KW-0853">WD repeat</keyword>
<name>A0A4X2K265_VOMUR</name>
<gene>
    <name evidence="3" type="primary">LOC114049583</name>
</gene>
<evidence type="ECO:0000256" key="2">
    <source>
        <dbReference type="SAM" id="MobiDB-lite"/>
    </source>
</evidence>
<feature type="region of interest" description="Disordered" evidence="2">
    <location>
        <begin position="907"/>
        <end position="926"/>
    </location>
</feature>